<accession>A0A160NTT7</accession>
<dbReference type="Proteomes" id="UP000217676">
    <property type="component" value="Chromosome"/>
</dbReference>
<reference evidence="1 2" key="1">
    <citation type="journal article" date="2016" name="Genome Announc.">
        <title>Complete Genome Sequence of Thiostrepton-Producing Streptomyces laurentii ATCC 31255.</title>
        <authorList>
            <person name="Doi K."/>
            <person name="Fujino Y."/>
            <person name="Nagayoshi Y."/>
            <person name="Ohshima T."/>
            <person name="Ogata S."/>
        </authorList>
    </citation>
    <scope>NUCLEOTIDE SEQUENCE [LARGE SCALE GENOMIC DNA]</scope>
    <source>
        <strain evidence="1 2">ATCC 31255</strain>
    </source>
</reference>
<dbReference type="AlphaFoldDB" id="A0A160NTT7"/>
<proteinExistence type="predicted"/>
<dbReference type="KEGG" id="slau:SLA_0190"/>
<gene>
    <name evidence="1" type="ORF">SLA_0190</name>
</gene>
<dbReference type="EMBL" id="AP017424">
    <property type="protein sequence ID" value="BAU81145.1"/>
    <property type="molecule type" value="Genomic_DNA"/>
</dbReference>
<sequence length="129" mass="14237">MTVRPCRCAPHRQGLAPLGRRRVAAYAKRAGLVVIAVRHVVGPAFEPVKVSLGSWSHPEPAVLKFAGVPLYGGFLYAAAGSYVCRAWHLLGLEPVRYRPRAMALVAAAVYADFFTHHWLPDMRWPLVPP</sequence>
<name>A0A160NTT7_STRLU</name>
<dbReference type="Pfam" id="PF05675">
    <property type="entry name" value="DUF817"/>
    <property type="match status" value="1"/>
</dbReference>
<evidence type="ECO:0000313" key="2">
    <source>
        <dbReference type="Proteomes" id="UP000217676"/>
    </source>
</evidence>
<evidence type="ECO:0008006" key="3">
    <source>
        <dbReference type="Google" id="ProtNLM"/>
    </source>
</evidence>
<evidence type="ECO:0000313" key="1">
    <source>
        <dbReference type="EMBL" id="BAU81145.1"/>
    </source>
</evidence>
<dbReference type="InterPro" id="IPR008535">
    <property type="entry name" value="DUF817"/>
</dbReference>
<keyword evidence="2" id="KW-1185">Reference proteome</keyword>
<organism evidence="1 2">
    <name type="scientific">Streptomyces laurentii</name>
    <dbReference type="NCBI Taxonomy" id="39478"/>
    <lineage>
        <taxon>Bacteria</taxon>
        <taxon>Bacillati</taxon>
        <taxon>Actinomycetota</taxon>
        <taxon>Actinomycetes</taxon>
        <taxon>Kitasatosporales</taxon>
        <taxon>Streptomycetaceae</taxon>
        <taxon>Streptomyces</taxon>
    </lineage>
</organism>
<protein>
    <recommendedName>
        <fullName evidence="3">Integral membrane protein</fullName>
    </recommendedName>
</protein>